<dbReference type="SUPFAM" id="SSF47973">
    <property type="entry name" value="Ribosomal protein S7"/>
    <property type="match status" value="1"/>
</dbReference>
<dbReference type="InterPro" id="IPR000235">
    <property type="entry name" value="Ribosomal_uS7"/>
</dbReference>
<dbReference type="Pfam" id="PF00177">
    <property type="entry name" value="Ribosomal_S7"/>
    <property type="match status" value="1"/>
</dbReference>
<dbReference type="GO" id="GO:0006412">
    <property type="term" value="P:translation"/>
    <property type="evidence" value="ECO:0007669"/>
    <property type="project" value="InterPro"/>
</dbReference>
<organism evidence="5">
    <name type="scientific">Phaeodactylum tricornutum</name>
    <name type="common">Diatom</name>
    <dbReference type="NCBI Taxonomy" id="2850"/>
    <lineage>
        <taxon>Eukaryota</taxon>
        <taxon>Sar</taxon>
        <taxon>Stramenopiles</taxon>
        <taxon>Ochrophyta</taxon>
        <taxon>Bacillariophyta</taxon>
        <taxon>Bacillariophyceae</taxon>
        <taxon>Bacillariophycidae</taxon>
        <taxon>Naviculales</taxon>
        <taxon>Phaeodactylaceae</taxon>
        <taxon>Phaeodactylum</taxon>
    </lineage>
</organism>
<evidence type="ECO:0000256" key="1">
    <source>
        <dbReference type="ARBA" id="ARBA00007151"/>
    </source>
</evidence>
<dbReference type="PIRSF" id="PIRSF002122">
    <property type="entry name" value="RPS7p_RPS7a_RPS5e_RPS7o"/>
    <property type="match status" value="1"/>
</dbReference>
<proteinExistence type="inferred from homology"/>
<dbReference type="Gene3D" id="1.10.455.10">
    <property type="entry name" value="Ribosomal protein S7 domain"/>
    <property type="match status" value="1"/>
</dbReference>
<evidence type="ECO:0000256" key="3">
    <source>
        <dbReference type="ARBA" id="ARBA00023274"/>
    </source>
</evidence>
<keyword evidence="5" id="KW-0496">Mitochondrion</keyword>
<protein>
    <submittedName>
        <fullName evidence="5">Ribosomal protein S7</fullName>
    </submittedName>
</protein>
<dbReference type="EMBL" id="MN956530">
    <property type="protein sequence ID" value="QII42423.1"/>
    <property type="molecule type" value="Genomic_DNA"/>
</dbReference>
<dbReference type="CDD" id="cd00323">
    <property type="entry name" value="uS7"/>
    <property type="match status" value="1"/>
</dbReference>
<sequence length="149" mass="17354">MRKRILLIKNKLTNHLTTSGKKTKGEKILFKSVKTIQRQSRKQVNSLIKLAIFSSSPVFKLHILTQKKRKKKKSKEIPAFMQSPQARVSLSIKLIILSIRKRKLNNFSIGLGKEILLTANCKGETIKIKNKLQEQVFAKKHLLKYYRWN</sequence>
<geneLocation type="mitochondrion" evidence="5"/>
<accession>A0A6G7IW09</accession>
<dbReference type="InterPro" id="IPR036823">
    <property type="entry name" value="Ribosomal_uS7_dom_sf"/>
</dbReference>
<keyword evidence="3" id="KW-0687">Ribonucleoprotein</keyword>
<evidence type="ECO:0000313" key="5">
    <source>
        <dbReference type="EMBL" id="QII42423.1"/>
    </source>
</evidence>
<name>A0A6G7IW09_PHATR</name>
<feature type="domain" description="Small ribosomal subunit protein uS7" evidence="4">
    <location>
        <begin position="9"/>
        <end position="133"/>
    </location>
</feature>
<dbReference type="AlphaFoldDB" id="A0A6G7IW09"/>
<dbReference type="GO" id="GO:0005840">
    <property type="term" value="C:ribosome"/>
    <property type="evidence" value="ECO:0007669"/>
    <property type="project" value="UniProtKB-KW"/>
</dbReference>
<evidence type="ECO:0000259" key="4">
    <source>
        <dbReference type="Pfam" id="PF00177"/>
    </source>
</evidence>
<dbReference type="GO" id="GO:1990904">
    <property type="term" value="C:ribonucleoprotein complex"/>
    <property type="evidence" value="ECO:0007669"/>
    <property type="project" value="UniProtKB-KW"/>
</dbReference>
<reference evidence="5" key="1">
    <citation type="submission" date="2020-01" db="EMBL/GenBank/DDBJ databases">
        <authorList>
            <person name="Liu L."/>
        </authorList>
    </citation>
    <scope>NUCLEOTIDE SEQUENCE</scope>
    <source>
        <strain evidence="5">ICE-H</strain>
    </source>
</reference>
<evidence type="ECO:0000256" key="2">
    <source>
        <dbReference type="ARBA" id="ARBA00022980"/>
    </source>
</evidence>
<dbReference type="InterPro" id="IPR023798">
    <property type="entry name" value="Ribosomal_uS7_dom"/>
</dbReference>
<comment type="similarity">
    <text evidence="1">Belongs to the universal ribosomal protein uS7 family.</text>
</comment>
<keyword evidence="2 5" id="KW-0689">Ribosomal protein</keyword>
<gene>
    <name evidence="5" type="primary">rps7</name>
</gene>